<dbReference type="RefSeq" id="WP_100257534.1">
    <property type="nucleotide sequence ID" value="NZ_CP011797.1"/>
</dbReference>
<dbReference type="PANTHER" id="PTHR33308">
    <property type="entry name" value="PEPTIDOGLYCAN HYDROLASE FLGJ"/>
    <property type="match status" value="1"/>
</dbReference>
<dbReference type="Pfam" id="PF01832">
    <property type="entry name" value="Glucosaminidase"/>
    <property type="match status" value="1"/>
</dbReference>
<dbReference type="GO" id="GO:0044780">
    <property type="term" value="P:bacterial-type flagellum assembly"/>
    <property type="evidence" value="ECO:0007669"/>
    <property type="project" value="InterPro"/>
</dbReference>
<evidence type="ECO:0000256" key="10">
    <source>
        <dbReference type="ARBA" id="ARBA00023316"/>
    </source>
</evidence>
<dbReference type="InterPro" id="IPR051056">
    <property type="entry name" value="Glycosyl_Hydrolase_73"/>
</dbReference>
<dbReference type="InterPro" id="IPR002901">
    <property type="entry name" value="MGlyc_endo_b_GlcNAc-like_dom"/>
</dbReference>
<dbReference type="Gene3D" id="2.10.70.40">
    <property type="entry name" value="peptidoglycan hydrolase"/>
    <property type="match status" value="1"/>
</dbReference>
<keyword evidence="6" id="KW-0574">Periplasm</keyword>
<dbReference type="KEGG" id="rfo:REIFOR_02128"/>
<keyword evidence="7" id="KW-1005">Bacterial flagellum biogenesis</keyword>
<evidence type="ECO:0000256" key="9">
    <source>
        <dbReference type="ARBA" id="ARBA00023295"/>
    </source>
</evidence>
<dbReference type="InterPro" id="IPR019301">
    <property type="entry name" value="Flagellar_prot_FlgJ_N"/>
</dbReference>
<keyword evidence="13" id="KW-0282">Flagellum</keyword>
<sequence length="329" mass="36107">MTQQLDAAFNYNDLNGLNALKQGARKDDPEALKAVAQQFESMFLGLIMKSMRDATDVLASDLENSYQTKFYRDMSDQQLSLSMSQSGGFGLADVLYEQISKAQHPVVEDIYNVDVKTLDHSNRPILERLPTTAPRAARSVANEPSLATISVVSSVLAANEPQELGEPRLNGKSALFDSPEAFIANLMPHAEKAAQKIGLDPHILVAQAALETGWGKHVIADGDGQSSHNLFGIKADQRWQGETASTTTHEFIDGRQITIKAPFRAYPSIEDSFDDYVQFVQDSPRYQAALAADTGDDYLQALQDAGYATDPQYAEKISRIANSDWFAKA</sequence>
<evidence type="ECO:0000256" key="11">
    <source>
        <dbReference type="ARBA" id="ARBA00030835"/>
    </source>
</evidence>
<evidence type="ECO:0000256" key="1">
    <source>
        <dbReference type="ARBA" id="ARBA00002954"/>
    </source>
</evidence>
<dbReference type="GO" id="GO:0016798">
    <property type="term" value="F:hydrolase activity, acting on glycosyl bonds"/>
    <property type="evidence" value="ECO:0007669"/>
    <property type="project" value="UniProtKB-KW"/>
</dbReference>
<comment type="similarity">
    <text evidence="4">In the C-terminal section; belongs to the glycosyl hydrolase 73 family.</text>
</comment>
<dbReference type="InterPro" id="IPR023346">
    <property type="entry name" value="Lysozyme-like_dom_sf"/>
</dbReference>
<keyword evidence="10" id="KW-0961">Cell wall biogenesis/degradation</keyword>
<dbReference type="OrthoDB" id="289937at2"/>
<evidence type="ECO:0000256" key="3">
    <source>
        <dbReference type="ARBA" id="ARBA00006880"/>
    </source>
</evidence>
<comment type="subcellular location">
    <subcellularLocation>
        <location evidence="2">Periplasm</location>
    </subcellularLocation>
</comment>
<organism evidence="13 14">
    <name type="scientific">Reinekea forsetii</name>
    <dbReference type="NCBI Taxonomy" id="1336806"/>
    <lineage>
        <taxon>Bacteria</taxon>
        <taxon>Pseudomonadati</taxon>
        <taxon>Pseudomonadota</taxon>
        <taxon>Gammaproteobacteria</taxon>
        <taxon>Oceanospirillales</taxon>
        <taxon>Saccharospirillaceae</taxon>
        <taxon>Reinekea</taxon>
    </lineage>
</organism>
<dbReference type="AlphaFoldDB" id="A0A2K8KRL4"/>
<dbReference type="Proteomes" id="UP000229757">
    <property type="component" value="Chromosome"/>
</dbReference>
<comment type="function">
    <text evidence="1">Flagellum-specific muramidase which hydrolyzes the peptidoglycan layer to assemble the rod structure in the periplasmic space.</text>
</comment>
<proteinExistence type="inferred from homology"/>
<evidence type="ECO:0000256" key="2">
    <source>
        <dbReference type="ARBA" id="ARBA00004418"/>
    </source>
</evidence>
<accession>A0A2K8KRL4</accession>
<dbReference type="PANTHER" id="PTHR33308:SF9">
    <property type="entry name" value="PEPTIDOGLYCAN HYDROLASE FLGJ"/>
    <property type="match status" value="1"/>
</dbReference>
<dbReference type="GO" id="GO:0004040">
    <property type="term" value="F:amidase activity"/>
    <property type="evidence" value="ECO:0007669"/>
    <property type="project" value="InterPro"/>
</dbReference>
<dbReference type="GO" id="GO:0071555">
    <property type="term" value="P:cell wall organization"/>
    <property type="evidence" value="ECO:0007669"/>
    <property type="project" value="UniProtKB-KW"/>
</dbReference>
<keyword evidence="13" id="KW-0966">Cell projection</keyword>
<evidence type="ECO:0000259" key="12">
    <source>
        <dbReference type="SMART" id="SM00047"/>
    </source>
</evidence>
<evidence type="ECO:0000256" key="7">
    <source>
        <dbReference type="ARBA" id="ARBA00022795"/>
    </source>
</evidence>
<feature type="domain" description="Mannosyl-glycoprotein endo-beta-N-acetylglucosamidase-like" evidence="12">
    <location>
        <begin position="169"/>
        <end position="327"/>
    </location>
</feature>
<comment type="similarity">
    <text evidence="3">In the N-terminal section; belongs to the FlgJ family.</text>
</comment>
<evidence type="ECO:0000256" key="6">
    <source>
        <dbReference type="ARBA" id="ARBA00022764"/>
    </source>
</evidence>
<name>A0A2K8KRL4_9GAMM</name>
<dbReference type="SMART" id="SM00047">
    <property type="entry name" value="LYZ2"/>
    <property type="match status" value="1"/>
</dbReference>
<dbReference type="PRINTS" id="PR01002">
    <property type="entry name" value="FLGFLGJ"/>
</dbReference>
<keyword evidence="8 13" id="KW-0378">Hydrolase</keyword>
<evidence type="ECO:0000256" key="4">
    <source>
        <dbReference type="ARBA" id="ARBA00007974"/>
    </source>
</evidence>
<evidence type="ECO:0000256" key="8">
    <source>
        <dbReference type="ARBA" id="ARBA00022801"/>
    </source>
</evidence>
<dbReference type="EMBL" id="CP011797">
    <property type="protein sequence ID" value="ATX77262.1"/>
    <property type="molecule type" value="Genomic_DNA"/>
</dbReference>
<dbReference type="InterPro" id="IPR013377">
    <property type="entry name" value="FlgJ"/>
</dbReference>
<keyword evidence="9 13" id="KW-0326">Glycosidase</keyword>
<dbReference type="GO" id="GO:0071973">
    <property type="term" value="P:bacterial-type flagellum-dependent cell motility"/>
    <property type="evidence" value="ECO:0007669"/>
    <property type="project" value="TreeGrafter"/>
</dbReference>
<dbReference type="NCBIfam" id="TIGR02541">
    <property type="entry name" value="flagell_FlgJ"/>
    <property type="match status" value="1"/>
</dbReference>
<keyword evidence="14" id="KW-1185">Reference proteome</keyword>
<dbReference type="SUPFAM" id="SSF53955">
    <property type="entry name" value="Lysozyme-like"/>
    <property type="match status" value="1"/>
</dbReference>
<dbReference type="GO" id="GO:0042597">
    <property type="term" value="C:periplasmic space"/>
    <property type="evidence" value="ECO:0007669"/>
    <property type="project" value="UniProtKB-SubCell"/>
</dbReference>
<evidence type="ECO:0000313" key="13">
    <source>
        <dbReference type="EMBL" id="ATX77262.1"/>
    </source>
</evidence>
<keyword evidence="13" id="KW-0969">Cilium</keyword>
<dbReference type="Gene3D" id="1.10.530.10">
    <property type="match status" value="1"/>
</dbReference>
<evidence type="ECO:0000256" key="5">
    <source>
        <dbReference type="ARBA" id="ARBA00013433"/>
    </source>
</evidence>
<dbReference type="Pfam" id="PF10135">
    <property type="entry name" value="Rod-binding"/>
    <property type="match status" value="1"/>
</dbReference>
<protein>
    <recommendedName>
        <fullName evidence="5">Peptidoglycan hydrolase FlgJ</fullName>
    </recommendedName>
    <alternativeName>
        <fullName evidence="11">Muramidase FlgJ</fullName>
    </alternativeName>
</protein>
<evidence type="ECO:0000313" key="14">
    <source>
        <dbReference type="Proteomes" id="UP000229757"/>
    </source>
</evidence>
<reference evidence="13 14" key="1">
    <citation type="journal article" date="2017" name="Environ. Microbiol.">
        <title>Genomic and physiological analyses of 'Reinekea forsetii' reveal a versatile opportunistic lifestyle during spring algae blooms.</title>
        <authorList>
            <person name="Avci B."/>
            <person name="Hahnke R.L."/>
            <person name="Chafee M."/>
            <person name="Fischer T."/>
            <person name="Gruber-Vodicka H."/>
            <person name="Tegetmeyer H.E."/>
            <person name="Harder J."/>
            <person name="Fuchs B.M."/>
            <person name="Amann R.I."/>
            <person name="Teeling H."/>
        </authorList>
    </citation>
    <scope>NUCLEOTIDE SEQUENCE [LARGE SCALE GENOMIC DNA]</scope>
    <source>
        <strain evidence="13 14">Hel1_31_D35</strain>
    </source>
</reference>
<gene>
    <name evidence="13" type="primary">flgJ</name>
    <name evidence="13" type="ORF">REIFOR_02128</name>
</gene>